<accession>A0A9P3BT42</accession>
<name>A0A9P3BT42_ASPVI</name>
<sequence length="112" mass="13027">MSAIEYRPKTEYIRRHGGNPRFARIKKARIWQMAAIYVTACRATKVTEREVKTVIVQEVAFRPEIRVDDAFYMDVMDSFRGLMAPFYAQRWVSRANVLVDVCLQVTTTGFSE</sequence>
<evidence type="ECO:0000313" key="2">
    <source>
        <dbReference type="Proteomes" id="UP000710440"/>
    </source>
</evidence>
<dbReference type="AlphaFoldDB" id="A0A9P3BT42"/>
<evidence type="ECO:0000313" key="1">
    <source>
        <dbReference type="EMBL" id="GIK00093.1"/>
    </source>
</evidence>
<dbReference type="GeneID" id="66932090"/>
<keyword evidence="2" id="KW-1185">Reference proteome</keyword>
<dbReference type="Proteomes" id="UP000710440">
    <property type="component" value="Unassembled WGS sequence"/>
</dbReference>
<gene>
    <name evidence="1" type="ORF">Aspvir_004108</name>
</gene>
<comment type="caution">
    <text evidence="1">The sequence shown here is derived from an EMBL/GenBank/DDBJ whole genome shotgun (WGS) entry which is preliminary data.</text>
</comment>
<proteinExistence type="predicted"/>
<dbReference type="EMBL" id="BOPL01000002">
    <property type="protein sequence ID" value="GIK00093.1"/>
    <property type="molecule type" value="Genomic_DNA"/>
</dbReference>
<reference evidence="1 2" key="1">
    <citation type="submission" date="2021-02" db="EMBL/GenBank/DDBJ databases">
        <title>Pan-genome distribution and transcriptional activeness of fungal secondary metabolism genes in Aspergillus section Fumigati.</title>
        <authorList>
            <person name="Takahashi H."/>
            <person name="Umemura M."/>
            <person name="Ninomiya A."/>
            <person name="Kusuya Y."/>
            <person name="Urayama S."/>
            <person name="Shimizu M."/>
            <person name="Watanabe A."/>
            <person name="Kamei K."/>
            <person name="Yaguchi T."/>
            <person name="Hagiwara D."/>
        </authorList>
    </citation>
    <scope>NUCLEOTIDE SEQUENCE [LARGE SCALE GENOMIC DNA]</scope>
    <source>
        <strain evidence="1 2">IFM 47045</strain>
    </source>
</reference>
<organism evidence="1 2">
    <name type="scientific">Aspergillus viridinutans</name>
    <dbReference type="NCBI Taxonomy" id="75553"/>
    <lineage>
        <taxon>Eukaryota</taxon>
        <taxon>Fungi</taxon>
        <taxon>Dikarya</taxon>
        <taxon>Ascomycota</taxon>
        <taxon>Pezizomycotina</taxon>
        <taxon>Eurotiomycetes</taxon>
        <taxon>Eurotiomycetidae</taxon>
        <taxon>Eurotiales</taxon>
        <taxon>Aspergillaceae</taxon>
        <taxon>Aspergillus</taxon>
        <taxon>Aspergillus subgen. Fumigati</taxon>
    </lineage>
</organism>
<protein>
    <submittedName>
        <fullName evidence="1">Uncharacterized protein</fullName>
    </submittedName>
</protein>
<dbReference type="RefSeq" id="XP_043123279.1">
    <property type="nucleotide sequence ID" value="XM_043267344.1"/>
</dbReference>